<feature type="compositionally biased region" description="Low complexity" evidence="1">
    <location>
        <begin position="1317"/>
        <end position="1335"/>
    </location>
</feature>
<dbReference type="Pfam" id="PF02383">
    <property type="entry name" value="Syja_N"/>
    <property type="match status" value="1"/>
</dbReference>
<dbReference type="OMA" id="PVFWRQN"/>
<dbReference type="PANTHER" id="PTHR45662">
    <property type="entry name" value="PHOSPHATIDYLINOSITIDE PHOSPHATASE SAC1"/>
    <property type="match status" value="1"/>
</dbReference>
<feature type="domain" description="SAC" evidence="2">
    <location>
        <begin position="170"/>
        <end position="544"/>
    </location>
</feature>
<dbReference type="Proteomes" id="UP000324585">
    <property type="component" value="Unassembled WGS sequence"/>
</dbReference>
<name>A0A5J4Z634_PORPP</name>
<reference evidence="4" key="1">
    <citation type="journal article" date="2019" name="Nat. Commun.">
        <title>Expansion of phycobilisome linker gene families in mesophilic red algae.</title>
        <authorList>
            <person name="Lee J."/>
            <person name="Kim D."/>
            <person name="Bhattacharya D."/>
            <person name="Yoon H.S."/>
        </authorList>
    </citation>
    <scope>NUCLEOTIDE SEQUENCE [LARGE SCALE GENOMIC DNA]</scope>
    <source>
        <strain evidence="4">CCMP 1328</strain>
    </source>
</reference>
<evidence type="ECO:0000259" key="2">
    <source>
        <dbReference type="PROSITE" id="PS50275"/>
    </source>
</evidence>
<accession>A0A5J4Z634</accession>
<dbReference type="GO" id="GO:2001135">
    <property type="term" value="P:regulation of endocytic recycling"/>
    <property type="evidence" value="ECO:0007669"/>
    <property type="project" value="TreeGrafter"/>
</dbReference>
<keyword evidence="4" id="KW-1185">Reference proteome</keyword>
<proteinExistence type="predicted"/>
<organism evidence="3 4">
    <name type="scientific">Porphyridium purpureum</name>
    <name type="common">Red alga</name>
    <name type="synonym">Porphyridium cruentum</name>
    <dbReference type="NCBI Taxonomy" id="35688"/>
    <lineage>
        <taxon>Eukaryota</taxon>
        <taxon>Rhodophyta</taxon>
        <taxon>Bangiophyceae</taxon>
        <taxon>Porphyridiales</taxon>
        <taxon>Porphyridiaceae</taxon>
        <taxon>Porphyridium</taxon>
    </lineage>
</organism>
<dbReference type="PANTHER" id="PTHR45662:SF8">
    <property type="entry name" value="PHOSPHATIDYLINOSITIDE PHOSPHATASE SAC2"/>
    <property type="match status" value="1"/>
</dbReference>
<protein>
    <submittedName>
        <fullName evidence="3">Phosphatidylinositide phosphatase SAC1</fullName>
    </submittedName>
</protein>
<feature type="compositionally biased region" description="Low complexity" evidence="1">
    <location>
        <begin position="1204"/>
        <end position="1223"/>
    </location>
</feature>
<feature type="region of interest" description="Disordered" evidence="1">
    <location>
        <begin position="1317"/>
        <end position="1354"/>
    </location>
</feature>
<feature type="region of interest" description="Disordered" evidence="1">
    <location>
        <begin position="1180"/>
        <end position="1230"/>
    </location>
</feature>
<dbReference type="OrthoDB" id="2041at2759"/>
<dbReference type="GO" id="GO:0005769">
    <property type="term" value="C:early endosome"/>
    <property type="evidence" value="ECO:0007669"/>
    <property type="project" value="TreeGrafter"/>
</dbReference>
<evidence type="ECO:0000313" key="4">
    <source>
        <dbReference type="Proteomes" id="UP000324585"/>
    </source>
</evidence>
<dbReference type="InterPro" id="IPR002013">
    <property type="entry name" value="SAC_dom"/>
</dbReference>
<dbReference type="GO" id="GO:0045334">
    <property type="term" value="C:clathrin-coated endocytic vesicle"/>
    <property type="evidence" value="ECO:0007669"/>
    <property type="project" value="TreeGrafter"/>
</dbReference>
<comment type="caution">
    <text evidence="3">The sequence shown here is derived from an EMBL/GenBank/DDBJ whole genome shotgun (WGS) entry which is preliminary data.</text>
</comment>
<sequence>MAGVGPSLGPMGLQVLHMRDRLVLQDLATFVAPATATSPGALEANVLIDAANRAERGASFSRDGSPPARALVLPFAGSSGHASPAGRATAYETQDEREINGPHVYHRSAVVGLIGLLQLPAGPVAVLASAAKFVGSLPLGAHVFCVSKAQLVPLHTNELGEADKQQGSAVIKLLESEYLFFCLTLDLSASLQKQISESGRGSREHARRGKAYWWTWPMARAISEIDVFHGQSSKDDGIDTGHEQNDALAEAWTLHTMFGFCDMLRMRLQPSQSMQSMPTVCYALLSRRSRYRAGVRFITRGVDGDGNVANFVETEQITWTEDRPSRFSSFRIIRGSIPVFWRQNNGLAKPVPELQTPMYASRDAFRKHFDHVVHSYGQSVCVSLVNQHGSEGVLHDAFERHTKLDTAGRYGNRCRLVAYDFHEHCSGKDYEQGLARLMGVLRDDVFKFGVYCRFEGSSASMVDTTQPRMQLGVFRVNCVDCLDRTNVVQSALARLALSMQIEALLSDQLQQFGPGSVRLGPEAEDAFKHVWGDNADAISKQYAGTGALKTDMTRTGKRSTKGMLADGMKSAMRVYYKNMVDESRQEAIALITGCASGAPMPSRMRDGPIPLYSNSNLQRVSPGGEREAITVEFHDDAMFLLTAEGLRYTFPRGLAGLCRWERVDEREKRPRLRCSFARAENSPLELQFRDGGASLREQFLRTLLAWSESDGVAHAVEHSAAPFRVQVQVAGVPLDGPHVLRNWGIVSEPCVDHQPKRLLICLVAPVLGPDAHPHGMAIIPEDLDVSGLVLVASVTSSTGKAAIGVFASADIAPLVTEVTEADSSVSASDATHGNGMLAVAMRCVGISLCFIGMSLRRPDAYFSVLGSLKMGRHGFDVMSQYERVYVCGFSSNEQQQTTKESTTSMTGPLPLPPWNPFSDGVSHFRKFANGVHCVRSALPNVPSRDLASLGGSAALTFAVDEMIPGRPIPSFPPPGVPAVAGVLTLSELKAEGLRNASGVIAYLQLHSDLSRELVATRASIDADASAQRWTEHVVIPLAASRKEELLSSMVFGQVVFQFNNVMADQLAGGYFALPLKAGYTPRTGAAGAVTNEDEGPIEKVPLRFSTPIRLKGAASGTLSGCAVLSLKEVPAHEAGLELGGQLAHGMDQSPLARNLPKQTNSRKVKNYIGKMGNFLAKGKSDNAFSSARPSGAAPDQYHQPMRTSVSPAAGASAPVEQQQQQQQGPAPPRHAENVSVLDEAFGHVEISAPSPGGSSGSHDMLAVFFDDGTVMDPQRGSRASTRTANSTSTRPAGTASAFPAHTASKASEANFDDELFALFAGPGPGPGSAQTPTAPSRSATKPQAPATDNLLDFW</sequence>
<feature type="compositionally biased region" description="Low complexity" evidence="1">
    <location>
        <begin position="1276"/>
        <end position="1290"/>
    </location>
</feature>
<dbReference type="EMBL" id="VRMN01000001">
    <property type="protein sequence ID" value="KAA8499321.1"/>
    <property type="molecule type" value="Genomic_DNA"/>
</dbReference>
<dbReference type="GO" id="GO:0043812">
    <property type="term" value="F:phosphatidylinositol-4-phosphate phosphatase activity"/>
    <property type="evidence" value="ECO:0007669"/>
    <property type="project" value="TreeGrafter"/>
</dbReference>
<feature type="region of interest" description="Disordered" evidence="1">
    <location>
        <begin position="1272"/>
        <end position="1301"/>
    </location>
</feature>
<dbReference type="PROSITE" id="PS50275">
    <property type="entry name" value="SAC"/>
    <property type="match status" value="1"/>
</dbReference>
<evidence type="ECO:0000256" key="1">
    <source>
        <dbReference type="SAM" id="MobiDB-lite"/>
    </source>
</evidence>
<dbReference type="GO" id="GO:0046856">
    <property type="term" value="P:phosphatidylinositol dephosphorylation"/>
    <property type="evidence" value="ECO:0007669"/>
    <property type="project" value="TreeGrafter"/>
</dbReference>
<gene>
    <name evidence="3" type="ORF">FVE85_6906</name>
</gene>
<evidence type="ECO:0000313" key="3">
    <source>
        <dbReference type="EMBL" id="KAA8499321.1"/>
    </source>
</evidence>